<name>A0ABQ9HQL8_9NEOP</name>
<evidence type="ECO:0000313" key="1">
    <source>
        <dbReference type="EMBL" id="KAJ8886678.1"/>
    </source>
</evidence>
<reference evidence="1 2" key="1">
    <citation type="submission" date="2023-02" db="EMBL/GenBank/DDBJ databases">
        <title>LHISI_Scaffold_Assembly.</title>
        <authorList>
            <person name="Stuart O.P."/>
            <person name="Cleave R."/>
            <person name="Magrath M.J.L."/>
            <person name="Mikheyev A.S."/>
        </authorList>
    </citation>
    <scope>NUCLEOTIDE SEQUENCE [LARGE SCALE GENOMIC DNA]</scope>
    <source>
        <strain evidence="1">Daus_M_001</strain>
        <tissue evidence="1">Leg muscle</tissue>
    </source>
</reference>
<accession>A0ABQ9HQL8</accession>
<keyword evidence="2" id="KW-1185">Reference proteome</keyword>
<organism evidence="1 2">
    <name type="scientific">Dryococelus australis</name>
    <dbReference type="NCBI Taxonomy" id="614101"/>
    <lineage>
        <taxon>Eukaryota</taxon>
        <taxon>Metazoa</taxon>
        <taxon>Ecdysozoa</taxon>
        <taxon>Arthropoda</taxon>
        <taxon>Hexapoda</taxon>
        <taxon>Insecta</taxon>
        <taxon>Pterygota</taxon>
        <taxon>Neoptera</taxon>
        <taxon>Polyneoptera</taxon>
        <taxon>Phasmatodea</taxon>
        <taxon>Verophasmatodea</taxon>
        <taxon>Anareolatae</taxon>
        <taxon>Phasmatidae</taxon>
        <taxon>Eurycanthinae</taxon>
        <taxon>Dryococelus</taxon>
    </lineage>
</organism>
<dbReference type="EMBL" id="JARBHB010000004">
    <property type="protein sequence ID" value="KAJ8886678.1"/>
    <property type="molecule type" value="Genomic_DNA"/>
</dbReference>
<proteinExistence type="predicted"/>
<sequence>MYYTKIPHCRAHSFIERKKKQALKAALYLYRARLQQLHKLLKPQGNHTKYSKLILQLYLIGMLWNQVKVFEVRKNAPEIIFYKTSYEEEEMKEILVPQSRSRGCQ</sequence>
<evidence type="ECO:0000313" key="2">
    <source>
        <dbReference type="Proteomes" id="UP001159363"/>
    </source>
</evidence>
<protein>
    <submittedName>
        <fullName evidence="1">Uncharacterized protein</fullName>
    </submittedName>
</protein>
<dbReference type="Proteomes" id="UP001159363">
    <property type="component" value="Chromosome X"/>
</dbReference>
<gene>
    <name evidence="1" type="ORF">PR048_012890</name>
</gene>
<comment type="caution">
    <text evidence="1">The sequence shown here is derived from an EMBL/GenBank/DDBJ whole genome shotgun (WGS) entry which is preliminary data.</text>
</comment>